<keyword evidence="4" id="KW-1185">Reference proteome</keyword>
<organism evidence="3 4">
    <name type="scientific">Bradyrhizobium archetypum</name>
    <dbReference type="NCBI Taxonomy" id="2721160"/>
    <lineage>
        <taxon>Bacteria</taxon>
        <taxon>Pseudomonadati</taxon>
        <taxon>Pseudomonadota</taxon>
        <taxon>Alphaproteobacteria</taxon>
        <taxon>Hyphomicrobiales</taxon>
        <taxon>Nitrobacteraceae</taxon>
        <taxon>Bradyrhizobium</taxon>
    </lineage>
</organism>
<reference evidence="3 4" key="1">
    <citation type="submission" date="2020-03" db="EMBL/GenBank/DDBJ databases">
        <title>Bradyrhizobium diversity isolated from nodules of Muelleranthus trifoliolatus.</title>
        <authorList>
            <person name="Klepa M."/>
            <person name="Helene L."/>
            <person name="Hungria M."/>
        </authorList>
    </citation>
    <scope>NUCLEOTIDE SEQUENCE [LARGE SCALE GENOMIC DNA]</scope>
    <source>
        <strain evidence="3 4">WSM 1744</strain>
    </source>
</reference>
<proteinExistence type="predicted"/>
<dbReference type="CDD" id="cd14797">
    <property type="entry name" value="DUF302"/>
    <property type="match status" value="1"/>
</dbReference>
<gene>
    <name evidence="3" type="ORF">HCN50_02840</name>
</gene>
<protein>
    <submittedName>
        <fullName evidence="3">DUF302 domain-containing protein</fullName>
    </submittedName>
</protein>
<feature type="signal peptide" evidence="1">
    <location>
        <begin position="1"/>
        <end position="31"/>
    </location>
</feature>
<dbReference type="RefSeq" id="WP_171708081.1">
    <property type="nucleotide sequence ID" value="NZ_JAAVLW010000001.1"/>
</dbReference>
<feature type="domain" description="DUF302" evidence="2">
    <location>
        <begin position="68"/>
        <end position="129"/>
    </location>
</feature>
<dbReference type="Gene3D" id="3.30.310.70">
    <property type="entry name" value="TT1751-like domain"/>
    <property type="match status" value="1"/>
</dbReference>
<dbReference type="SUPFAM" id="SSF103247">
    <property type="entry name" value="TT1751-like"/>
    <property type="match status" value="1"/>
</dbReference>
<dbReference type="PANTHER" id="PTHR38342:SF2">
    <property type="entry name" value="INNER MEMBRANE OR EXPORTED"/>
    <property type="match status" value="1"/>
</dbReference>
<comment type="caution">
    <text evidence="3">The sequence shown here is derived from an EMBL/GenBank/DDBJ whole genome shotgun (WGS) entry which is preliminary data.</text>
</comment>
<dbReference type="Pfam" id="PF03625">
    <property type="entry name" value="DUF302"/>
    <property type="match status" value="1"/>
</dbReference>
<name>A0A7Y4M0B9_9BRAD</name>
<dbReference type="InterPro" id="IPR005180">
    <property type="entry name" value="DUF302"/>
</dbReference>
<accession>A0A7Y4M0B9</accession>
<sequence length="163" mass="17641">MTTRLTNRIVNCCASLLLAMLVLSVVSAARADSNDGIVRVKSAVPMAEAISRIKADIAGKGIKFFMEIDQAKLAADAGIKLRPSTLLVFGNPPLGTQFITSNPNAGLDWPVRLLLTQDDNGDVWAVWTDFGWIAKRHNIRDRAAQFEMATKVVGSITSSITAR</sequence>
<dbReference type="EMBL" id="JAAVLW010000001">
    <property type="protein sequence ID" value="NOJ45194.1"/>
    <property type="molecule type" value="Genomic_DNA"/>
</dbReference>
<evidence type="ECO:0000259" key="2">
    <source>
        <dbReference type="Pfam" id="PF03625"/>
    </source>
</evidence>
<dbReference type="PANTHER" id="PTHR38342">
    <property type="entry name" value="SLR5037 PROTEIN"/>
    <property type="match status" value="1"/>
</dbReference>
<dbReference type="InterPro" id="IPR035923">
    <property type="entry name" value="TT1751-like_sf"/>
</dbReference>
<evidence type="ECO:0000256" key="1">
    <source>
        <dbReference type="SAM" id="SignalP"/>
    </source>
</evidence>
<dbReference type="Proteomes" id="UP000528734">
    <property type="component" value="Unassembled WGS sequence"/>
</dbReference>
<evidence type="ECO:0000313" key="3">
    <source>
        <dbReference type="EMBL" id="NOJ45194.1"/>
    </source>
</evidence>
<keyword evidence="1" id="KW-0732">Signal</keyword>
<evidence type="ECO:0000313" key="4">
    <source>
        <dbReference type="Proteomes" id="UP000528734"/>
    </source>
</evidence>
<dbReference type="AlphaFoldDB" id="A0A7Y4M0B9"/>
<feature type="chain" id="PRO_5031169950" evidence="1">
    <location>
        <begin position="32"/>
        <end position="163"/>
    </location>
</feature>